<dbReference type="SMART" id="SM00382">
    <property type="entry name" value="AAA"/>
    <property type="match status" value="1"/>
</dbReference>
<keyword evidence="10 11" id="KW-0472">Membrane</keyword>
<evidence type="ECO:0000256" key="4">
    <source>
        <dbReference type="ARBA" id="ARBA00022692"/>
    </source>
</evidence>
<gene>
    <name evidence="14" type="ORF">AY555_01815</name>
</gene>
<dbReference type="InterPro" id="IPR003439">
    <property type="entry name" value="ABC_transporter-like_ATP-bd"/>
</dbReference>
<feature type="transmembrane region" description="Helical" evidence="11">
    <location>
        <begin position="157"/>
        <end position="175"/>
    </location>
</feature>
<dbReference type="GO" id="GO:0005524">
    <property type="term" value="F:ATP binding"/>
    <property type="evidence" value="ECO:0007669"/>
    <property type="project" value="UniProtKB-KW"/>
</dbReference>
<feature type="transmembrane region" description="Helical" evidence="11">
    <location>
        <begin position="130"/>
        <end position="151"/>
    </location>
</feature>
<evidence type="ECO:0000256" key="2">
    <source>
        <dbReference type="ARBA" id="ARBA00022448"/>
    </source>
</evidence>
<dbReference type="Pfam" id="PF00664">
    <property type="entry name" value="ABC_membrane"/>
    <property type="match status" value="1"/>
</dbReference>
<keyword evidence="6" id="KW-0067">ATP-binding</keyword>
<dbReference type="PROSITE" id="PS50893">
    <property type="entry name" value="ABC_TRANSPORTER_2"/>
    <property type="match status" value="1"/>
</dbReference>
<sequence>MALMKRLYRESVGQYRGQLVLAAFFMALSAAATAAVAKLMEPVVNEVFMLRNAALLWPVAGMVLATFATKGIAEYGQSVVMARVGLRIIADLQQWLFGHLMTLDAGFFAHNTTGRLVSRFLVDINQMRNAVSNALTSLGKDMLSVIGLVTVMFWQDWLLATVAFFVFPVAILPIARIGRRMRKVSINTQDQMGAFNTVLEQSFHGIRMVKSYGLEGHECSKIRALTEDLFSLAFKASRIRAMSSPVMETLGGIAITVVILYGGSRVVDGTTTAGQFFSFITALMLAYQPMKNLAKLNASLEEGLAGAERLFSILDTRTAITERADAIALKTADGQIEFRNVSFSYNGQKAVLSGLNLVVPPGKTVALVGPSGAGKSTILNLIPRFYDVASGAVLIDGLDVRQATLDSLRQSVALVSQEVVLFDDTIRANIAFGKPDANETEIEHAARLAAAHDFISALPMGYATPVGERGMSLSGGQRQRIAIARAILKNAPVLLLDEATSALDTESERQVQDALQTLMQGRTTVVIAHRLSTITQADLIHVIDEGRVIEHGTHQDLLERGGAYAALYALQFRDTTEPGPSC</sequence>
<dbReference type="Gene3D" id="3.40.50.300">
    <property type="entry name" value="P-loop containing nucleotide triphosphate hydrolases"/>
    <property type="match status" value="1"/>
</dbReference>
<dbReference type="InterPro" id="IPR017871">
    <property type="entry name" value="ABC_transporter-like_CS"/>
</dbReference>
<evidence type="ECO:0000256" key="8">
    <source>
        <dbReference type="ARBA" id="ARBA00022989"/>
    </source>
</evidence>
<evidence type="ECO:0000256" key="6">
    <source>
        <dbReference type="ARBA" id="ARBA00022840"/>
    </source>
</evidence>
<keyword evidence="8 11" id="KW-1133">Transmembrane helix</keyword>
<dbReference type="GO" id="GO:0005886">
    <property type="term" value="C:plasma membrane"/>
    <property type="evidence" value="ECO:0007669"/>
    <property type="project" value="UniProtKB-SubCell"/>
</dbReference>
<dbReference type="EMBL" id="CP014525">
    <property type="protein sequence ID" value="AMW34115.1"/>
    <property type="molecule type" value="Genomic_DNA"/>
</dbReference>
<evidence type="ECO:0000259" key="13">
    <source>
        <dbReference type="PROSITE" id="PS50929"/>
    </source>
</evidence>
<evidence type="ECO:0000256" key="1">
    <source>
        <dbReference type="ARBA" id="ARBA00004651"/>
    </source>
</evidence>
<dbReference type="KEGG" id="hjo:AY555_01815"/>
<dbReference type="GO" id="GO:0034040">
    <property type="term" value="F:ATPase-coupled lipid transmembrane transporter activity"/>
    <property type="evidence" value="ECO:0007669"/>
    <property type="project" value="InterPro"/>
</dbReference>
<protein>
    <submittedName>
        <fullName evidence="14">ABC transporter permease</fullName>
    </submittedName>
</protein>
<evidence type="ECO:0000313" key="15">
    <source>
        <dbReference type="Proteomes" id="UP000076066"/>
    </source>
</evidence>
<dbReference type="OrthoDB" id="5288404at2"/>
<dbReference type="AlphaFoldDB" id="A0A143DBL7"/>
<keyword evidence="3" id="KW-1003">Cell membrane</keyword>
<evidence type="ECO:0000256" key="10">
    <source>
        <dbReference type="ARBA" id="ARBA00023136"/>
    </source>
</evidence>
<dbReference type="InterPro" id="IPR039421">
    <property type="entry name" value="Type_1_exporter"/>
</dbReference>
<dbReference type="STRING" id="1549855.AY555_01815"/>
<dbReference type="Gene3D" id="1.20.1560.10">
    <property type="entry name" value="ABC transporter type 1, transmembrane domain"/>
    <property type="match status" value="1"/>
</dbReference>
<keyword evidence="15" id="KW-1185">Reference proteome</keyword>
<proteinExistence type="predicted"/>
<evidence type="ECO:0000256" key="7">
    <source>
        <dbReference type="ARBA" id="ARBA00022967"/>
    </source>
</evidence>
<name>A0A143DBL7_9PROT</name>
<dbReference type="NCBIfam" id="TIGR02203">
    <property type="entry name" value="MsbA_lipidA"/>
    <property type="match status" value="1"/>
</dbReference>
<evidence type="ECO:0000256" key="11">
    <source>
        <dbReference type="SAM" id="Phobius"/>
    </source>
</evidence>
<dbReference type="InterPro" id="IPR027417">
    <property type="entry name" value="P-loop_NTPase"/>
</dbReference>
<keyword evidence="4 11" id="KW-0812">Transmembrane</keyword>
<dbReference type="InterPro" id="IPR003593">
    <property type="entry name" value="AAA+_ATPase"/>
</dbReference>
<dbReference type="CDD" id="cd18552">
    <property type="entry name" value="ABC_6TM_MsbA_like"/>
    <property type="match status" value="1"/>
</dbReference>
<keyword evidence="7" id="KW-1278">Translocase</keyword>
<dbReference type="InterPro" id="IPR011917">
    <property type="entry name" value="ABC_transpr_lipidA"/>
</dbReference>
<dbReference type="SUPFAM" id="SSF90123">
    <property type="entry name" value="ABC transporter transmembrane region"/>
    <property type="match status" value="1"/>
</dbReference>
<feature type="domain" description="ABC transporter" evidence="12">
    <location>
        <begin position="336"/>
        <end position="570"/>
    </location>
</feature>
<dbReference type="PANTHER" id="PTHR43394:SF1">
    <property type="entry name" value="ATP-BINDING CASSETTE SUB-FAMILY B MEMBER 10, MITOCHONDRIAL"/>
    <property type="match status" value="1"/>
</dbReference>
<dbReference type="InterPro" id="IPR011527">
    <property type="entry name" value="ABC1_TM_dom"/>
</dbReference>
<dbReference type="RefSeq" id="WP_066132654.1">
    <property type="nucleotide sequence ID" value="NZ_JAAVSV010000003.1"/>
</dbReference>
<evidence type="ECO:0000256" key="5">
    <source>
        <dbReference type="ARBA" id="ARBA00022741"/>
    </source>
</evidence>
<dbReference type="SUPFAM" id="SSF52540">
    <property type="entry name" value="P-loop containing nucleoside triphosphate hydrolases"/>
    <property type="match status" value="1"/>
</dbReference>
<reference evidence="14 15" key="1">
    <citation type="submission" date="2016-02" db="EMBL/GenBank/DDBJ databases">
        <title>Complete Genome of H5569, the type strain of the newly described species Haematospirillium jordaniae.</title>
        <authorList>
            <person name="Nicholson A.C."/>
            <person name="Humrighouse B.W."/>
            <person name="Loparov V."/>
            <person name="McQuiston J.R."/>
        </authorList>
    </citation>
    <scope>NUCLEOTIDE SEQUENCE [LARGE SCALE GENOMIC DNA]</scope>
    <source>
        <strain evidence="14 15">H5569</strain>
    </source>
</reference>
<accession>A0A143DBL7</accession>
<dbReference type="PROSITE" id="PS50929">
    <property type="entry name" value="ABC_TM1F"/>
    <property type="match status" value="1"/>
</dbReference>
<evidence type="ECO:0000256" key="3">
    <source>
        <dbReference type="ARBA" id="ARBA00022475"/>
    </source>
</evidence>
<dbReference type="PROSITE" id="PS00211">
    <property type="entry name" value="ABC_TRANSPORTER_1"/>
    <property type="match status" value="1"/>
</dbReference>
<dbReference type="Pfam" id="PF00005">
    <property type="entry name" value="ABC_tran"/>
    <property type="match status" value="1"/>
</dbReference>
<feature type="domain" description="ABC transmembrane type-1" evidence="13">
    <location>
        <begin position="20"/>
        <end position="302"/>
    </location>
</feature>
<evidence type="ECO:0000256" key="9">
    <source>
        <dbReference type="ARBA" id="ARBA00023055"/>
    </source>
</evidence>
<evidence type="ECO:0000259" key="12">
    <source>
        <dbReference type="PROSITE" id="PS50893"/>
    </source>
</evidence>
<keyword evidence="9" id="KW-0445">Lipid transport</keyword>
<dbReference type="Proteomes" id="UP000076066">
    <property type="component" value="Chromosome"/>
</dbReference>
<dbReference type="GO" id="GO:0016887">
    <property type="term" value="F:ATP hydrolysis activity"/>
    <property type="evidence" value="ECO:0007669"/>
    <property type="project" value="InterPro"/>
</dbReference>
<dbReference type="InterPro" id="IPR036640">
    <property type="entry name" value="ABC1_TM_sf"/>
</dbReference>
<evidence type="ECO:0000313" key="14">
    <source>
        <dbReference type="EMBL" id="AMW34115.1"/>
    </source>
</evidence>
<organism evidence="14 15">
    <name type="scientific">Haematospirillum jordaniae</name>
    <dbReference type="NCBI Taxonomy" id="1549855"/>
    <lineage>
        <taxon>Bacteria</taxon>
        <taxon>Pseudomonadati</taxon>
        <taxon>Pseudomonadota</taxon>
        <taxon>Alphaproteobacteria</taxon>
        <taxon>Rhodospirillales</taxon>
        <taxon>Novispirillaceae</taxon>
        <taxon>Haematospirillum</taxon>
    </lineage>
</organism>
<keyword evidence="5" id="KW-0547">Nucleotide-binding</keyword>
<feature type="transmembrane region" description="Helical" evidence="11">
    <location>
        <begin position="53"/>
        <end position="73"/>
    </location>
</feature>
<feature type="transmembrane region" description="Helical" evidence="11">
    <location>
        <begin position="245"/>
        <end position="263"/>
    </location>
</feature>
<keyword evidence="2" id="KW-0813">Transport</keyword>
<dbReference type="PANTHER" id="PTHR43394">
    <property type="entry name" value="ATP-DEPENDENT PERMEASE MDL1, MITOCHONDRIAL"/>
    <property type="match status" value="1"/>
</dbReference>
<comment type="subcellular location">
    <subcellularLocation>
        <location evidence="1">Cell membrane</location>
        <topology evidence="1">Multi-pass membrane protein</topology>
    </subcellularLocation>
</comment>
<dbReference type="FunFam" id="3.40.50.300:FF:000287">
    <property type="entry name" value="Multidrug ABC transporter ATP-binding protein"/>
    <property type="match status" value="1"/>
</dbReference>
<dbReference type="GO" id="GO:0015421">
    <property type="term" value="F:ABC-type oligopeptide transporter activity"/>
    <property type="evidence" value="ECO:0007669"/>
    <property type="project" value="TreeGrafter"/>
</dbReference>